<name>A0ABM4X770_COFAR</name>
<dbReference type="Proteomes" id="UP001652660">
    <property type="component" value="Chromosome 3e"/>
</dbReference>
<evidence type="ECO:0008006" key="5">
    <source>
        <dbReference type="Google" id="ProtNLM"/>
    </source>
</evidence>
<organism evidence="3 4">
    <name type="scientific">Coffea arabica</name>
    <name type="common">Arabian coffee</name>
    <dbReference type="NCBI Taxonomy" id="13443"/>
    <lineage>
        <taxon>Eukaryota</taxon>
        <taxon>Viridiplantae</taxon>
        <taxon>Streptophyta</taxon>
        <taxon>Embryophyta</taxon>
        <taxon>Tracheophyta</taxon>
        <taxon>Spermatophyta</taxon>
        <taxon>Magnoliopsida</taxon>
        <taxon>eudicotyledons</taxon>
        <taxon>Gunneridae</taxon>
        <taxon>Pentapetalae</taxon>
        <taxon>asterids</taxon>
        <taxon>lamiids</taxon>
        <taxon>Gentianales</taxon>
        <taxon>Rubiaceae</taxon>
        <taxon>Ixoroideae</taxon>
        <taxon>Gardenieae complex</taxon>
        <taxon>Bertiereae - Coffeeae clade</taxon>
        <taxon>Coffeeae</taxon>
        <taxon>Coffea</taxon>
    </lineage>
</organism>
<gene>
    <name evidence="4" type="primary">LOC140038425</name>
</gene>
<evidence type="ECO:0000259" key="1">
    <source>
        <dbReference type="Pfam" id="PF00385"/>
    </source>
</evidence>
<dbReference type="InterPro" id="IPR016197">
    <property type="entry name" value="Chromo-like_dom_sf"/>
</dbReference>
<evidence type="ECO:0000313" key="3">
    <source>
        <dbReference type="Proteomes" id="UP001652660"/>
    </source>
</evidence>
<dbReference type="Pfam" id="PF00385">
    <property type="entry name" value="Chromo"/>
    <property type="match status" value="1"/>
</dbReference>
<dbReference type="Pfam" id="PF24626">
    <property type="entry name" value="SH3_Tf2-1"/>
    <property type="match status" value="1"/>
</dbReference>
<feature type="domain" description="Chromo" evidence="1">
    <location>
        <begin position="109"/>
        <end position="154"/>
    </location>
</feature>
<protein>
    <recommendedName>
        <fullName evidence="5">Chromo domain-containing protein</fullName>
    </recommendedName>
</protein>
<dbReference type="RefSeq" id="XP_071939881.1">
    <property type="nucleotide sequence ID" value="XM_072083780.1"/>
</dbReference>
<dbReference type="PANTHER" id="PTHR46148:SF52">
    <property type="entry name" value="OS04G0603800 PROTEIN"/>
    <property type="match status" value="1"/>
</dbReference>
<dbReference type="InterPro" id="IPR023780">
    <property type="entry name" value="Chromo_domain"/>
</dbReference>
<proteinExistence type="predicted"/>
<dbReference type="InterPro" id="IPR056924">
    <property type="entry name" value="SH3_Tf2-1"/>
</dbReference>
<accession>A0ABM4X770</accession>
<reference evidence="4" key="1">
    <citation type="submission" date="2025-08" db="UniProtKB">
        <authorList>
            <consortium name="RefSeq"/>
        </authorList>
    </citation>
    <scope>IDENTIFICATION</scope>
    <source>
        <tissue evidence="4">Leaves</tissue>
    </source>
</reference>
<evidence type="ECO:0000313" key="4">
    <source>
        <dbReference type="RefSeq" id="XP_071939881.1"/>
    </source>
</evidence>
<sequence length="157" mass="18092">MGPYLQTNIAAVEDCVENRQGVERLLKDNLEQAQARMKQKNMKLATKYYGPYQVIERIGAIAYKLKLLEDSKIHHVFHVSLLKKKVGEKMVPSVALPYSDEKGQLKVQPVAILDRRMVKRKNSVAVQWLVQWFNSSLSNATWEDAEFIRTAFPDFEP</sequence>
<keyword evidence="3" id="KW-1185">Reference proteome</keyword>
<evidence type="ECO:0000259" key="2">
    <source>
        <dbReference type="Pfam" id="PF24626"/>
    </source>
</evidence>
<dbReference type="SUPFAM" id="SSF54160">
    <property type="entry name" value="Chromo domain-like"/>
    <property type="match status" value="1"/>
</dbReference>
<feature type="domain" description="Tf2-1-like SH3-like" evidence="2">
    <location>
        <begin position="34"/>
        <end position="85"/>
    </location>
</feature>
<dbReference type="GeneID" id="140038425"/>
<dbReference type="Gene3D" id="2.40.50.40">
    <property type="match status" value="1"/>
</dbReference>
<dbReference type="PANTHER" id="PTHR46148">
    <property type="entry name" value="CHROMO DOMAIN-CONTAINING PROTEIN"/>
    <property type="match status" value="1"/>
</dbReference>